<keyword evidence="1" id="KW-0805">Transcription regulation</keyword>
<gene>
    <name evidence="6" type="ORF">M670_03811</name>
</gene>
<dbReference type="Gene3D" id="1.10.490.50">
    <property type="entry name" value="Antibiotic binding domain of TipA-like multidrug resistance regulators"/>
    <property type="match status" value="1"/>
</dbReference>
<evidence type="ECO:0000313" key="7">
    <source>
        <dbReference type="Proteomes" id="UP000027936"/>
    </source>
</evidence>
<evidence type="ECO:0000256" key="2">
    <source>
        <dbReference type="ARBA" id="ARBA00023125"/>
    </source>
</evidence>
<dbReference type="InterPro" id="IPR036244">
    <property type="entry name" value="TipA-like_antibiotic-bd"/>
</dbReference>
<dbReference type="InterPro" id="IPR047057">
    <property type="entry name" value="MerR_fam"/>
</dbReference>
<feature type="domain" description="HTH merR-type" evidence="5">
    <location>
        <begin position="1"/>
        <end position="71"/>
    </location>
</feature>
<keyword evidence="3" id="KW-0010">Activator</keyword>
<reference evidence="6 7" key="1">
    <citation type="submission" date="2014-04" db="EMBL/GenBank/DDBJ databases">
        <title>Draft genome sequence of Bacillus azotoformans MEV2011, a (co-) denitrifying strain unable to grow in the presence of oxygen.</title>
        <authorList>
            <person name="Nielsen M."/>
            <person name="Schreiber L."/>
            <person name="Finster K."/>
            <person name="Schramm A."/>
        </authorList>
    </citation>
    <scope>NUCLEOTIDE SEQUENCE [LARGE SCALE GENOMIC DNA]</scope>
    <source>
        <strain evidence="6 7">MEV2011</strain>
    </source>
</reference>
<dbReference type="PATRIC" id="fig|1348973.3.peg.3695"/>
<dbReference type="PROSITE" id="PS50937">
    <property type="entry name" value="HTH_MERR_2"/>
    <property type="match status" value="1"/>
</dbReference>
<proteinExistence type="predicted"/>
<dbReference type="SUPFAM" id="SSF46955">
    <property type="entry name" value="Putative DNA-binding domain"/>
    <property type="match status" value="1"/>
</dbReference>
<dbReference type="SMART" id="SM00422">
    <property type="entry name" value="HTH_MERR"/>
    <property type="match status" value="1"/>
</dbReference>
<dbReference type="Gene3D" id="1.10.1660.10">
    <property type="match status" value="1"/>
</dbReference>
<dbReference type="Pfam" id="PF13411">
    <property type="entry name" value="MerR_1"/>
    <property type="match status" value="1"/>
</dbReference>
<dbReference type="OrthoDB" id="9814833at2"/>
<keyword evidence="4" id="KW-0804">Transcription</keyword>
<evidence type="ECO:0000256" key="1">
    <source>
        <dbReference type="ARBA" id="ARBA00023015"/>
    </source>
</evidence>
<dbReference type="RefSeq" id="WP_035197430.1">
    <property type="nucleotide sequence ID" value="NZ_JJRY01000020.1"/>
</dbReference>
<evidence type="ECO:0000259" key="5">
    <source>
        <dbReference type="PROSITE" id="PS50937"/>
    </source>
</evidence>
<dbReference type="GO" id="GO:0003677">
    <property type="term" value="F:DNA binding"/>
    <property type="evidence" value="ECO:0007669"/>
    <property type="project" value="UniProtKB-KW"/>
</dbReference>
<evidence type="ECO:0000313" key="6">
    <source>
        <dbReference type="EMBL" id="KEF36897.1"/>
    </source>
</evidence>
<sequence length="253" mass="29318">MEYTVNKLAQLSGVSGRTLRYYDEIGLLKPARINSSGYRIYGQKEVDLLQQILFYRELEFSLEEIIDIINQPEFNQIEALKSHSAHLKKKRDRLNKLITTVEKTIAAREENLEMTDKQKFEGFKEKLIKDNEQKYGKEIRNKYGDETVDASNAKLRGMSQEDYQAMTNLGEEVFELLERASATGDPASELAQELAAKHKEWLMYSWADYSKEAHAGLAEMYVADERFTAYYDKKVKNGAQFLRDAILIYVGRR</sequence>
<keyword evidence="2" id="KW-0238">DNA-binding</keyword>
<dbReference type="InterPro" id="IPR012925">
    <property type="entry name" value="TipAS_dom"/>
</dbReference>
<dbReference type="SUPFAM" id="SSF89082">
    <property type="entry name" value="Antibiotic binding domain of TipA-like multidrug resistance regulators"/>
    <property type="match status" value="1"/>
</dbReference>
<evidence type="ECO:0000256" key="4">
    <source>
        <dbReference type="ARBA" id="ARBA00023163"/>
    </source>
</evidence>
<dbReference type="PANTHER" id="PTHR30204">
    <property type="entry name" value="REDOX-CYCLING DRUG-SENSING TRANSCRIPTIONAL ACTIVATOR SOXR"/>
    <property type="match status" value="1"/>
</dbReference>
<comment type="caution">
    <text evidence="6">The sequence shown here is derived from an EMBL/GenBank/DDBJ whole genome shotgun (WGS) entry which is preliminary data.</text>
</comment>
<dbReference type="CDD" id="cd01106">
    <property type="entry name" value="HTH_TipAL-Mta"/>
    <property type="match status" value="1"/>
</dbReference>
<evidence type="ECO:0000256" key="3">
    <source>
        <dbReference type="ARBA" id="ARBA00023159"/>
    </source>
</evidence>
<dbReference type="InterPro" id="IPR009061">
    <property type="entry name" value="DNA-bd_dom_put_sf"/>
</dbReference>
<accession>A0A072NI15</accession>
<dbReference type="Pfam" id="PF07739">
    <property type="entry name" value="TipAS"/>
    <property type="match status" value="1"/>
</dbReference>
<dbReference type="Proteomes" id="UP000027936">
    <property type="component" value="Unassembled WGS sequence"/>
</dbReference>
<organism evidence="6 7">
    <name type="scientific">Schinkia azotoformans MEV2011</name>
    <dbReference type="NCBI Taxonomy" id="1348973"/>
    <lineage>
        <taxon>Bacteria</taxon>
        <taxon>Bacillati</taxon>
        <taxon>Bacillota</taxon>
        <taxon>Bacilli</taxon>
        <taxon>Bacillales</taxon>
        <taxon>Bacillaceae</taxon>
        <taxon>Calidifontibacillus/Schinkia group</taxon>
        <taxon>Schinkia</taxon>
    </lineage>
</organism>
<protein>
    <submittedName>
        <fullName evidence="6">Putative transcriptional regulator</fullName>
    </submittedName>
</protein>
<dbReference type="PANTHER" id="PTHR30204:SF90">
    <property type="entry name" value="HTH-TYPE TRANSCRIPTIONAL ACTIVATOR MTA"/>
    <property type="match status" value="1"/>
</dbReference>
<name>A0A072NI15_SCHAZ</name>
<dbReference type="EMBL" id="JJRY01000020">
    <property type="protein sequence ID" value="KEF36897.1"/>
    <property type="molecule type" value="Genomic_DNA"/>
</dbReference>
<dbReference type="GO" id="GO:0003700">
    <property type="term" value="F:DNA-binding transcription factor activity"/>
    <property type="evidence" value="ECO:0007669"/>
    <property type="project" value="InterPro"/>
</dbReference>
<dbReference type="InterPro" id="IPR000551">
    <property type="entry name" value="MerR-type_HTH_dom"/>
</dbReference>
<dbReference type="AlphaFoldDB" id="A0A072NI15"/>